<dbReference type="HOGENOM" id="CLU_115018_0_0_1"/>
<evidence type="ECO:0000313" key="3">
    <source>
        <dbReference type="EMBL" id="EOB11904.1"/>
    </source>
</evidence>
<accession>R0M1M9</accession>
<feature type="domain" description="RRM" evidence="2">
    <location>
        <begin position="91"/>
        <end position="170"/>
    </location>
</feature>
<dbReference type="GO" id="GO:1990904">
    <property type="term" value="C:ribonucleoprotein complex"/>
    <property type="evidence" value="ECO:0007669"/>
    <property type="project" value="UniProtKB-KW"/>
</dbReference>
<evidence type="ECO:0000313" key="4">
    <source>
        <dbReference type="Proteomes" id="UP000016927"/>
    </source>
</evidence>
<keyword evidence="1" id="KW-0694">RNA-binding</keyword>
<dbReference type="AlphaFoldDB" id="R0M1M9"/>
<sequence length="170" mass="19558">METKKIIINQEAIERRRKIKPFGDLERIKTIGEVETIIFNINNNNEIIDTTEKSEPAPIYKFVGVQKSEESTRTTPENIYVPPSLQNQSSISVKISNYPLDMTKEELIKLISQNSKIPFRNFHMVRDRETGLSRGYSFVTVENKEKASMLIKDLRSVVVDSLRLLGELSK</sequence>
<dbReference type="EMBL" id="KB909562">
    <property type="protein sequence ID" value="EOB11904.1"/>
    <property type="molecule type" value="Genomic_DNA"/>
</dbReference>
<gene>
    <name evidence="3" type="ORF">NBO_655g0002</name>
</gene>
<proteinExistence type="predicted"/>
<organism evidence="3 4">
    <name type="scientific">Nosema bombycis (strain CQ1 / CVCC 102059)</name>
    <name type="common">Microsporidian parasite</name>
    <name type="synonym">Pebrine of silkworm</name>
    <dbReference type="NCBI Taxonomy" id="578461"/>
    <lineage>
        <taxon>Eukaryota</taxon>
        <taxon>Fungi</taxon>
        <taxon>Fungi incertae sedis</taxon>
        <taxon>Microsporidia</taxon>
        <taxon>Nosematidae</taxon>
        <taxon>Nosema</taxon>
    </lineage>
</organism>
<dbReference type="Proteomes" id="UP000016927">
    <property type="component" value="Unassembled WGS sequence"/>
</dbReference>
<dbReference type="VEuPathDB" id="MicrosporidiaDB:NBO_655g0002"/>
<dbReference type="GO" id="GO:0003723">
    <property type="term" value="F:RNA binding"/>
    <property type="evidence" value="ECO:0007669"/>
    <property type="project" value="UniProtKB-UniRule"/>
</dbReference>
<dbReference type="STRING" id="578461.R0M1M9"/>
<name>R0M1M9_NOSB1</name>
<dbReference type="SMART" id="SM00360">
    <property type="entry name" value="RRM"/>
    <property type="match status" value="1"/>
</dbReference>
<evidence type="ECO:0000259" key="2">
    <source>
        <dbReference type="PROSITE" id="PS50102"/>
    </source>
</evidence>
<dbReference type="PROSITE" id="PS50102">
    <property type="entry name" value="RRM"/>
    <property type="match status" value="1"/>
</dbReference>
<feature type="non-terminal residue" evidence="3">
    <location>
        <position position="170"/>
    </location>
</feature>
<evidence type="ECO:0000256" key="1">
    <source>
        <dbReference type="PROSITE-ProRule" id="PRU00176"/>
    </source>
</evidence>
<dbReference type="SUPFAM" id="SSF54928">
    <property type="entry name" value="RNA-binding domain, RBD"/>
    <property type="match status" value="1"/>
</dbReference>
<dbReference type="OMA" id="FTRCTNE"/>
<protein>
    <submittedName>
        <fullName evidence="3">28kDa ribonucleoprotein</fullName>
    </submittedName>
</protein>
<reference evidence="3 4" key="1">
    <citation type="journal article" date="2013" name="BMC Genomics">
        <title>Comparative genomics of parasitic silkworm microsporidia reveal an association between genome expansion and host adaptation.</title>
        <authorList>
            <person name="Pan G."/>
            <person name="Xu J."/>
            <person name="Li T."/>
            <person name="Xia Q."/>
            <person name="Liu S.L."/>
            <person name="Zhang G."/>
            <person name="Li S."/>
            <person name="Li C."/>
            <person name="Liu H."/>
            <person name="Yang L."/>
            <person name="Liu T."/>
            <person name="Zhang X."/>
            <person name="Wu Z."/>
            <person name="Fan W."/>
            <person name="Dang X."/>
            <person name="Xiang H."/>
            <person name="Tao M."/>
            <person name="Li Y."/>
            <person name="Hu J."/>
            <person name="Li Z."/>
            <person name="Lin L."/>
            <person name="Luo J."/>
            <person name="Geng L."/>
            <person name="Wang L."/>
            <person name="Long M."/>
            <person name="Wan Y."/>
            <person name="He N."/>
            <person name="Zhang Z."/>
            <person name="Lu C."/>
            <person name="Keeling P.J."/>
            <person name="Wang J."/>
            <person name="Xiang Z."/>
            <person name="Zhou Z."/>
        </authorList>
    </citation>
    <scope>NUCLEOTIDE SEQUENCE [LARGE SCALE GENOMIC DNA]</scope>
    <source>
        <strain evidence="4">CQ1 / CVCC 102059</strain>
    </source>
</reference>
<dbReference type="Pfam" id="PF00076">
    <property type="entry name" value="RRM_1"/>
    <property type="match status" value="1"/>
</dbReference>
<keyword evidence="4" id="KW-1185">Reference proteome</keyword>
<dbReference type="InterPro" id="IPR000504">
    <property type="entry name" value="RRM_dom"/>
</dbReference>
<dbReference type="InterPro" id="IPR012677">
    <property type="entry name" value="Nucleotide-bd_a/b_plait_sf"/>
</dbReference>
<dbReference type="OrthoDB" id="639027at2759"/>
<keyword evidence="3" id="KW-0687">Ribonucleoprotein</keyword>
<dbReference type="InterPro" id="IPR035979">
    <property type="entry name" value="RBD_domain_sf"/>
</dbReference>
<dbReference type="Gene3D" id="3.30.70.330">
    <property type="match status" value="1"/>
</dbReference>